<dbReference type="RefSeq" id="WP_139671514.1">
    <property type="nucleotide sequence ID" value="NZ_VDMN01000001.1"/>
</dbReference>
<evidence type="ECO:0000313" key="2">
    <source>
        <dbReference type="EMBL" id="TNM64875.1"/>
    </source>
</evidence>
<dbReference type="Pfam" id="PF14583">
    <property type="entry name" value="Pectate_lyase22"/>
    <property type="match status" value="1"/>
</dbReference>
<dbReference type="InterPro" id="IPR027946">
    <property type="entry name" value="Ogl_dom"/>
</dbReference>
<dbReference type="AlphaFoldDB" id="A0A5C4XMY2"/>
<evidence type="ECO:0000313" key="3">
    <source>
        <dbReference type="Proteomes" id="UP000311605"/>
    </source>
</evidence>
<keyword evidence="2" id="KW-0456">Lyase</keyword>
<comment type="caution">
    <text evidence="2">The sequence shown here is derived from an EMBL/GenBank/DDBJ whole genome shotgun (WGS) entry which is preliminary data.</text>
</comment>
<feature type="domain" description="Oligogalacturonate lyase" evidence="1">
    <location>
        <begin position="216"/>
        <end position="441"/>
    </location>
</feature>
<dbReference type="Gene3D" id="2.130.10.10">
    <property type="entry name" value="YVTN repeat-like/Quinoprotein amine dehydrogenase"/>
    <property type="match status" value="1"/>
</dbReference>
<organism evidence="2 3">
    <name type="scientific">Aliirhizobium smilacinae</name>
    <dbReference type="NCBI Taxonomy" id="1395944"/>
    <lineage>
        <taxon>Bacteria</taxon>
        <taxon>Pseudomonadati</taxon>
        <taxon>Pseudomonadota</taxon>
        <taxon>Alphaproteobacteria</taxon>
        <taxon>Hyphomicrobiales</taxon>
        <taxon>Rhizobiaceae</taxon>
        <taxon>Aliirhizobium</taxon>
    </lineage>
</organism>
<accession>A0A5C4XMY2</accession>
<dbReference type="EMBL" id="VDMN01000001">
    <property type="protein sequence ID" value="TNM64875.1"/>
    <property type="molecule type" value="Genomic_DNA"/>
</dbReference>
<proteinExistence type="predicted"/>
<name>A0A5C4XMY2_9HYPH</name>
<dbReference type="OrthoDB" id="8432779at2"/>
<protein>
    <submittedName>
        <fullName evidence="2">Oligogalacturonate lyase</fullName>
    </submittedName>
</protein>
<dbReference type="SUPFAM" id="SSF82171">
    <property type="entry name" value="DPP6 N-terminal domain-like"/>
    <property type="match status" value="1"/>
</dbReference>
<keyword evidence="3" id="KW-1185">Reference proteome</keyword>
<dbReference type="Proteomes" id="UP000311605">
    <property type="component" value="Unassembled WGS sequence"/>
</dbReference>
<dbReference type="GO" id="GO:0047487">
    <property type="term" value="F:oligogalacturonide lyase activity"/>
    <property type="evidence" value="ECO:0007669"/>
    <property type="project" value="InterPro"/>
</dbReference>
<dbReference type="GO" id="GO:0045490">
    <property type="term" value="P:pectin catabolic process"/>
    <property type="evidence" value="ECO:0007669"/>
    <property type="project" value="InterPro"/>
</dbReference>
<dbReference type="InterPro" id="IPR015943">
    <property type="entry name" value="WD40/YVTN_repeat-like_dom_sf"/>
</dbReference>
<evidence type="ECO:0000259" key="1">
    <source>
        <dbReference type="Pfam" id="PF14583"/>
    </source>
</evidence>
<sequence>MNRRQFIGYASAAGALSISGFPTPYVAKAAASDAPKSFRDPLSGHLVRRLSPNPGSHVLYFTDNAFTADGRYTVYDSARGCDVVDLQTFEAVPLIEGPYECMMVSRNENIAYVYHKDAKGGGKDATGLNYYAVSIPDGKVTQIAENMNGTLFQSNADETLMLGRWQEREYELQPGPKVAGTDGGYNAIGPDGKPMSFADAKMYRMAERLKQSIPMEIFTIDLKTGKRNTVLQDDHNWLNHVVFSPTDPGQIMYCHEGPWHMVDRIWTVRADGSAKTCIHHRSMEMEIAGHEFISADGKAIWYDIQRPQGENFWLASYDMTTGERIWRHMERNEWSLHFNTTRDGKLIGGDGAGLDLDSHAPDGKYIYLYEEELVEDKRTLGADTQDLIRPGKLKSKKVVDLTSHDYRTEPNVQFSADSKWLTFKSNMHGEIHVYGVEVEKSA</sequence>
<reference evidence="2 3" key="1">
    <citation type="submission" date="2019-06" db="EMBL/GenBank/DDBJ databases">
        <title>The draft genome of Rhizobium smilacinae PTYR-5.</title>
        <authorList>
            <person name="Liu L."/>
            <person name="Li L."/>
            <person name="Zhang X."/>
        </authorList>
    </citation>
    <scope>NUCLEOTIDE SEQUENCE [LARGE SCALE GENOMIC DNA]</scope>
    <source>
        <strain evidence="2 3">PTYR-5</strain>
    </source>
</reference>
<gene>
    <name evidence="2" type="ORF">FHP24_00785</name>
</gene>